<feature type="transmembrane region" description="Helical" evidence="1">
    <location>
        <begin position="72"/>
        <end position="90"/>
    </location>
</feature>
<feature type="transmembrane region" description="Helical" evidence="1">
    <location>
        <begin position="313"/>
        <end position="332"/>
    </location>
</feature>
<proteinExistence type="predicted"/>
<dbReference type="AlphaFoldDB" id="A0A2W5Q5L6"/>
<name>A0A2W5Q5L6_RHOSU</name>
<feature type="transmembrane region" description="Helical" evidence="1">
    <location>
        <begin position="246"/>
        <end position="263"/>
    </location>
</feature>
<sequence length="630" mass="70502">MKYRSEIDGLRTVAVLPVILFHAGFEVFSGGFVGVDVFFVLSGYLITSIIAREMAEGRFSIRRFYERRARRILPALYFVMLVTLPISFQLMLPDEFAEFCRTFLSVIVFASNIFFWQTTNYFSRSAEENPLLHTWSLAVEEQYYMLFPLALLLLWRWRYRGAFWGVAALTLGSLALSEVAWRVAPVPNFFLLPTRAWELGIGALAALHLNRIGPDAPRARHGDALAALGLAMVIASVFVYSPRTPFPSVYALLPTVGTVLVILHGRSDASVGRLLSLRPIVFIGLISYSAYLWHQPLFAFARLASFGPPSPVLMLALSVLSLGLATLSWRFVEQPFRDRTRMPAGAILRYGLVSSAALLLIGAVAPMLARVDDRYPPELRQFTEVTYDERVDYVEDSYDKLVEADFTPDGGKKLLILGDSFSQDFYNMLRENGAFPGYQIATRRVNSNCQLYLGPEDLRALVDPPVEPCLRNPGAKDFVGIAQRADVIVFALSWREWSGERIMETIDNFGFRPDQKVIVIGRKNFGYFNPRAFLRMDPGSLAGLRNDANELQMEVNREMEALVPPTMFVDTHRILCGPGPSCPLFTPKGELIAFDGNHLTQAGARYAGAALFRDPILAPYAANMRAEATP</sequence>
<dbReference type="Pfam" id="PF19040">
    <property type="entry name" value="SGNH"/>
    <property type="match status" value="1"/>
</dbReference>
<dbReference type="GO" id="GO:0016020">
    <property type="term" value="C:membrane"/>
    <property type="evidence" value="ECO:0007669"/>
    <property type="project" value="TreeGrafter"/>
</dbReference>
<feature type="transmembrane region" description="Helical" evidence="1">
    <location>
        <begin position="96"/>
        <end position="116"/>
    </location>
</feature>
<feature type="transmembrane region" description="Helical" evidence="1">
    <location>
        <begin position="190"/>
        <end position="210"/>
    </location>
</feature>
<accession>A0A2W5Q5L6</accession>
<comment type="caution">
    <text evidence="4">The sequence shown here is derived from an EMBL/GenBank/DDBJ whole genome shotgun (WGS) entry which is preliminary data.</text>
</comment>
<keyword evidence="1" id="KW-0472">Membrane</keyword>
<gene>
    <name evidence="4" type="ORF">DI556_19530</name>
</gene>
<dbReference type="InterPro" id="IPR050879">
    <property type="entry name" value="Acyltransferase_3"/>
</dbReference>
<evidence type="ECO:0000313" key="4">
    <source>
        <dbReference type="EMBL" id="PZQ46690.1"/>
    </source>
</evidence>
<evidence type="ECO:0000259" key="3">
    <source>
        <dbReference type="Pfam" id="PF19040"/>
    </source>
</evidence>
<dbReference type="InterPro" id="IPR002656">
    <property type="entry name" value="Acyl_transf_3_dom"/>
</dbReference>
<dbReference type="InterPro" id="IPR043968">
    <property type="entry name" value="SGNH"/>
</dbReference>
<dbReference type="PANTHER" id="PTHR23028:SF53">
    <property type="entry name" value="ACYL_TRANSF_3 DOMAIN-CONTAINING PROTEIN"/>
    <property type="match status" value="1"/>
</dbReference>
<dbReference type="Pfam" id="PF01757">
    <property type="entry name" value="Acyl_transf_3"/>
    <property type="match status" value="1"/>
</dbReference>
<dbReference type="PANTHER" id="PTHR23028">
    <property type="entry name" value="ACETYLTRANSFERASE"/>
    <property type="match status" value="1"/>
</dbReference>
<evidence type="ECO:0000259" key="2">
    <source>
        <dbReference type="Pfam" id="PF01757"/>
    </source>
</evidence>
<dbReference type="GO" id="GO:0016747">
    <property type="term" value="F:acyltransferase activity, transferring groups other than amino-acyl groups"/>
    <property type="evidence" value="ECO:0007669"/>
    <property type="project" value="InterPro"/>
</dbReference>
<feature type="transmembrane region" description="Helical" evidence="1">
    <location>
        <begin position="275"/>
        <end position="293"/>
    </location>
</feature>
<keyword evidence="1" id="KW-0812">Transmembrane</keyword>
<feature type="domain" description="Acyltransferase 3" evidence="2">
    <location>
        <begin position="6"/>
        <end position="329"/>
    </location>
</feature>
<organism evidence="4 5">
    <name type="scientific">Rhodovulum sulfidophilum</name>
    <name type="common">Rhodobacter sulfidophilus</name>
    <dbReference type="NCBI Taxonomy" id="35806"/>
    <lineage>
        <taxon>Bacteria</taxon>
        <taxon>Pseudomonadati</taxon>
        <taxon>Pseudomonadota</taxon>
        <taxon>Alphaproteobacteria</taxon>
        <taxon>Rhodobacterales</taxon>
        <taxon>Paracoccaceae</taxon>
        <taxon>Rhodovulum</taxon>
    </lineage>
</organism>
<feature type="transmembrane region" description="Helical" evidence="1">
    <location>
        <begin position="31"/>
        <end position="51"/>
    </location>
</feature>
<keyword evidence="1" id="KW-1133">Transmembrane helix</keyword>
<feature type="transmembrane region" description="Helical" evidence="1">
    <location>
        <begin position="344"/>
        <end position="369"/>
    </location>
</feature>
<feature type="transmembrane region" description="Helical" evidence="1">
    <location>
        <begin position="162"/>
        <end position="184"/>
    </location>
</feature>
<feature type="domain" description="SGNH" evidence="3">
    <location>
        <begin position="406"/>
        <end position="610"/>
    </location>
</feature>
<evidence type="ECO:0000313" key="5">
    <source>
        <dbReference type="Proteomes" id="UP000249185"/>
    </source>
</evidence>
<dbReference type="Proteomes" id="UP000249185">
    <property type="component" value="Unassembled WGS sequence"/>
</dbReference>
<evidence type="ECO:0008006" key="6">
    <source>
        <dbReference type="Google" id="ProtNLM"/>
    </source>
</evidence>
<evidence type="ECO:0000256" key="1">
    <source>
        <dbReference type="SAM" id="Phobius"/>
    </source>
</evidence>
<feature type="transmembrane region" description="Helical" evidence="1">
    <location>
        <begin position="222"/>
        <end position="240"/>
    </location>
</feature>
<protein>
    <recommendedName>
        <fullName evidence="6">Acyltransferase</fullName>
    </recommendedName>
</protein>
<feature type="transmembrane region" description="Helical" evidence="1">
    <location>
        <begin position="7"/>
        <end position="25"/>
    </location>
</feature>
<dbReference type="GO" id="GO:0009103">
    <property type="term" value="P:lipopolysaccharide biosynthetic process"/>
    <property type="evidence" value="ECO:0007669"/>
    <property type="project" value="TreeGrafter"/>
</dbReference>
<dbReference type="EMBL" id="QFPW01000022">
    <property type="protein sequence ID" value="PZQ46690.1"/>
    <property type="molecule type" value="Genomic_DNA"/>
</dbReference>
<reference evidence="4 5" key="1">
    <citation type="submission" date="2017-08" db="EMBL/GenBank/DDBJ databases">
        <title>Infants hospitalized years apart are colonized by the same room-sourced microbial strains.</title>
        <authorList>
            <person name="Brooks B."/>
            <person name="Olm M.R."/>
            <person name="Firek B.A."/>
            <person name="Baker R."/>
            <person name="Thomas B.C."/>
            <person name="Morowitz M.J."/>
            <person name="Banfield J.F."/>
        </authorList>
    </citation>
    <scope>NUCLEOTIDE SEQUENCE [LARGE SCALE GENOMIC DNA]</scope>
    <source>
        <strain evidence="4">S2_005_002_R2_34</strain>
    </source>
</reference>